<feature type="compositionally biased region" description="Pro residues" evidence="1">
    <location>
        <begin position="679"/>
        <end position="720"/>
    </location>
</feature>
<evidence type="ECO:0000256" key="2">
    <source>
        <dbReference type="SAM" id="SignalP"/>
    </source>
</evidence>
<feature type="chain" id="PRO_5030598080" evidence="2">
    <location>
        <begin position="28"/>
        <end position="1112"/>
    </location>
</feature>
<evidence type="ECO:0000313" key="4">
    <source>
        <dbReference type="EMBL" id="MXQ14475.1"/>
    </source>
</evidence>
<dbReference type="Proteomes" id="UP000436483">
    <property type="component" value="Unassembled WGS sequence"/>
</dbReference>
<dbReference type="SUPFAM" id="SSF103515">
    <property type="entry name" value="Autotransporter"/>
    <property type="match status" value="1"/>
</dbReference>
<evidence type="ECO:0000313" key="5">
    <source>
        <dbReference type="Proteomes" id="UP000436483"/>
    </source>
</evidence>
<protein>
    <submittedName>
        <fullName evidence="4">Autotransporter domain-containing protein</fullName>
    </submittedName>
</protein>
<dbReference type="OrthoDB" id="7195851at2"/>
<feature type="signal peptide" evidence="2">
    <location>
        <begin position="1"/>
        <end position="27"/>
    </location>
</feature>
<organism evidence="4 5">
    <name type="scientific">Microvirga makkahensis</name>
    <dbReference type="NCBI Taxonomy" id="1128670"/>
    <lineage>
        <taxon>Bacteria</taxon>
        <taxon>Pseudomonadati</taxon>
        <taxon>Pseudomonadota</taxon>
        <taxon>Alphaproteobacteria</taxon>
        <taxon>Hyphomicrobiales</taxon>
        <taxon>Methylobacteriaceae</taxon>
        <taxon>Microvirga</taxon>
    </lineage>
</organism>
<dbReference type="Gene3D" id="2.40.128.130">
    <property type="entry name" value="Autotransporter beta-domain"/>
    <property type="match status" value="1"/>
</dbReference>
<dbReference type="PROSITE" id="PS51208">
    <property type="entry name" value="AUTOTRANSPORTER"/>
    <property type="match status" value="1"/>
</dbReference>
<dbReference type="InterPro" id="IPR036709">
    <property type="entry name" value="Autotransporte_beta_dom_sf"/>
</dbReference>
<dbReference type="Pfam" id="PF03797">
    <property type="entry name" value="Autotransporter"/>
    <property type="match status" value="1"/>
</dbReference>
<sequence length="1112" mass="112072">MTTLPLFRALPVALIASGLALTAPAQAADVNITSPGTFIIAPGQSVEFQAENGATTSSYAQVNGGVVIGNVTSTAPGVGVLNFAGDGAGVDGSVSNTFRVTIGGTGSMAISGTVTNTGAFYTQAATLTIGGDFQNSYVNFTSNRDGTLILNGANNSISTVLTTGSTGILGTITLGTGSSTTFTGAVGETARLKQLNLDGTLTTFLANVNAETVNFGADGMASIRGSTFNAPITTSTDGAGTLSFQPGAQTTVNGTIGSASHGLKQIEMKSGTGTIVRLTQAAYADQVAINGLGTLILDTASRLDTSAGSANAATGTAVTFSQDGLLSISSPDVRIGKITTSGGTAGQGRIAFSGNGVYILGAGIGTEADRLRQISISNAGATVSTAPFSSNYVSNVRFSADATFRLSEGASLTGDVTTATNQRGTLVFDGGSGATIKGNVGSGSAQLKALRFGASGNGTIDGSIYAQTTSFANDPSRELTISGNIFGEVQGAPGGGGKLTFSGNTSTGGDIGSLSPLGSVVFSGAGISTLLHDINASAATGSGVSIANSGTTLRVGAAGKTITGALNNFGTLDVGVNTLNVNGNVSFGSGSTYGVQTTAAGASGRVAATGAATLSGGTVDVLAEDATYLPGVTYSILTAHGGVSGKFTDVKSNLAFLTPSLSYDANKVNLTLVRKTEPQPQPEPQPPTPDTPKPQPPEPQPPEPQPPEPQPPEPQPPEPKPVSFDSVAVSSNQASAAKAVEALGSGSPLFNAVIGQSVAGARQAFDALSGEAHATAPATAVVGAGLVQTTVISRLRNAPTPSFAQVQGTYSAAYAADAPGVVSEPVTITVPTFDPRRFALWGQGFGTWGTVEASPSVAGLDTSTGGFILGTEARIDQTYTLGVAGGFTRTTFEADARLSSGTTDTFFASVYGSAAWGNLNVRLGTSYAWHDIDAKRSIRFPGFADEAHASYGGSTIQAFGEVGYVFNLGPMKLEPFVGASVLRVSTDGFQEEGGPAALTGYAQDQDLATTTLGLRAEARLSDELPLTVRGMLGWRRAYGDINPAALMAFSGGASSFTVAGTPVDRDALVAEAGLDWQAGRDISLGISYEGQIGSRAQDHTVKGSFVWRFGTR</sequence>
<evidence type="ECO:0000256" key="1">
    <source>
        <dbReference type="SAM" id="MobiDB-lite"/>
    </source>
</evidence>
<dbReference type="SMART" id="SM00869">
    <property type="entry name" value="Autotransporter"/>
    <property type="match status" value="1"/>
</dbReference>
<feature type="domain" description="Autotransporter" evidence="3">
    <location>
        <begin position="833"/>
        <end position="1109"/>
    </location>
</feature>
<gene>
    <name evidence="4" type="ORF">GR328_24095</name>
</gene>
<dbReference type="EMBL" id="WURB01000035">
    <property type="protein sequence ID" value="MXQ14475.1"/>
    <property type="molecule type" value="Genomic_DNA"/>
</dbReference>
<name>A0A7X3MWU7_9HYPH</name>
<keyword evidence="5" id="KW-1185">Reference proteome</keyword>
<comment type="caution">
    <text evidence="4">The sequence shown here is derived from an EMBL/GenBank/DDBJ whole genome shotgun (WGS) entry which is preliminary data.</text>
</comment>
<dbReference type="InterPro" id="IPR006315">
    <property type="entry name" value="OM_autotransptr_brl_dom"/>
</dbReference>
<accession>A0A7X3MWU7</accession>
<keyword evidence="2" id="KW-0732">Signal</keyword>
<dbReference type="InterPro" id="IPR005546">
    <property type="entry name" value="Autotransporte_beta"/>
</dbReference>
<dbReference type="AlphaFoldDB" id="A0A7X3MWU7"/>
<evidence type="ECO:0000259" key="3">
    <source>
        <dbReference type="PROSITE" id="PS51208"/>
    </source>
</evidence>
<proteinExistence type="predicted"/>
<reference evidence="4 5" key="2">
    <citation type="submission" date="2020-01" db="EMBL/GenBank/DDBJ databases">
        <title>Microvirga sp. nov., an arsenate reduction bacterium isolated from Tibet hotspring sediments.</title>
        <authorList>
            <person name="Xian W.-D."/>
            <person name="Li W.-J."/>
        </authorList>
    </citation>
    <scope>NUCLEOTIDE SEQUENCE [LARGE SCALE GENOMIC DNA]</scope>
    <source>
        <strain evidence="4 5">KCTC 23863</strain>
    </source>
</reference>
<feature type="region of interest" description="Disordered" evidence="1">
    <location>
        <begin position="676"/>
        <end position="730"/>
    </location>
</feature>
<dbReference type="GO" id="GO:0019867">
    <property type="term" value="C:outer membrane"/>
    <property type="evidence" value="ECO:0007669"/>
    <property type="project" value="InterPro"/>
</dbReference>
<reference evidence="4 5" key="1">
    <citation type="submission" date="2019-12" db="EMBL/GenBank/DDBJ databases">
        <authorList>
            <person name="Yuan C.-G."/>
        </authorList>
    </citation>
    <scope>NUCLEOTIDE SEQUENCE [LARGE SCALE GENOMIC DNA]</scope>
    <source>
        <strain evidence="4 5">KCTC 23863</strain>
    </source>
</reference>
<dbReference type="NCBIfam" id="TIGR01414">
    <property type="entry name" value="autotrans_barl"/>
    <property type="match status" value="1"/>
</dbReference>